<accession>A0A9I9ELP1</accession>
<dbReference type="Gramene" id="MELO3C035486.2.1">
    <property type="protein sequence ID" value="MELO3C035486.2.1"/>
    <property type="gene ID" value="MELO3C035486.2"/>
</dbReference>
<name>A0A9I9ELP1_CUCME</name>
<proteinExistence type="predicted"/>
<protein>
    <submittedName>
        <fullName evidence="1">Uncharacterized protein</fullName>
    </submittedName>
</protein>
<sequence>DVFLCYGSEGKTRIIWINILSTRFFGLNLIEEELQEIFDSNTSQSSCASELARKKMPLWRVIKISGASELVRKKKPLWVEI</sequence>
<organism evidence="1">
    <name type="scientific">Cucumis melo</name>
    <name type="common">Muskmelon</name>
    <dbReference type="NCBI Taxonomy" id="3656"/>
    <lineage>
        <taxon>Eukaryota</taxon>
        <taxon>Viridiplantae</taxon>
        <taxon>Streptophyta</taxon>
        <taxon>Embryophyta</taxon>
        <taxon>Tracheophyta</taxon>
        <taxon>Spermatophyta</taxon>
        <taxon>Magnoliopsida</taxon>
        <taxon>eudicotyledons</taxon>
        <taxon>Gunneridae</taxon>
        <taxon>Pentapetalae</taxon>
        <taxon>rosids</taxon>
        <taxon>fabids</taxon>
        <taxon>Cucurbitales</taxon>
        <taxon>Cucurbitaceae</taxon>
        <taxon>Benincaseae</taxon>
        <taxon>Cucumis</taxon>
    </lineage>
</organism>
<dbReference type="EnsemblPlants" id="MELO3C035486.2.1">
    <property type="protein sequence ID" value="MELO3C035486.2.1"/>
    <property type="gene ID" value="MELO3C035486.2"/>
</dbReference>
<reference evidence="1" key="1">
    <citation type="submission" date="2023-03" db="UniProtKB">
        <authorList>
            <consortium name="EnsemblPlants"/>
        </authorList>
    </citation>
    <scope>IDENTIFICATION</scope>
</reference>
<dbReference type="AlphaFoldDB" id="A0A9I9ELP1"/>
<evidence type="ECO:0000313" key="1">
    <source>
        <dbReference type="EnsemblPlants" id="MELO3C035486.2.1"/>
    </source>
</evidence>